<name>A0A3R7BF96_APHAT</name>
<reference evidence="5 6" key="1">
    <citation type="submission" date="2018-08" db="EMBL/GenBank/DDBJ databases">
        <title>Aphanomyces genome sequencing and annotation.</title>
        <authorList>
            <person name="Minardi D."/>
            <person name="Oidtmann B."/>
            <person name="Van Der Giezen M."/>
            <person name="Studholme D.J."/>
        </authorList>
    </citation>
    <scope>NUCLEOTIDE SEQUENCE [LARGE SCALE GENOMIC DNA]</scope>
    <source>
        <strain evidence="5 6">Da</strain>
    </source>
</reference>
<accession>A0A3R7BF96</accession>
<evidence type="ECO:0000256" key="3">
    <source>
        <dbReference type="ARBA" id="ARBA00022525"/>
    </source>
</evidence>
<comment type="subcellular location">
    <subcellularLocation>
        <location evidence="1">Host cell</location>
    </subcellularLocation>
    <subcellularLocation>
        <location evidence="2">Secreted</location>
    </subcellularLocation>
</comment>
<dbReference type="GO" id="GO:0005576">
    <property type="term" value="C:extracellular region"/>
    <property type="evidence" value="ECO:0007669"/>
    <property type="project" value="UniProtKB-SubCell"/>
</dbReference>
<evidence type="ECO:0000259" key="4">
    <source>
        <dbReference type="Pfam" id="PF20147"/>
    </source>
</evidence>
<dbReference type="SUPFAM" id="SSF52540">
    <property type="entry name" value="P-loop containing nucleoside triphosphate hydrolases"/>
    <property type="match status" value="1"/>
</dbReference>
<comment type="caution">
    <text evidence="5">The sequence shown here is derived from an EMBL/GenBank/DDBJ whole genome shotgun (WGS) entry which is preliminary data.</text>
</comment>
<evidence type="ECO:0000313" key="6">
    <source>
        <dbReference type="Proteomes" id="UP000285430"/>
    </source>
</evidence>
<sequence length="490" mass="55329">MVRLKCLQVNNGRDFAIEINNTDYVQTLKELLVQQMEYTVHPDDLKLILAKNDDDNWLQQNSGVVEALKRGVATNVVKKVLAKPQMIGSYEIRALGVPTEGSRGNIHVLVVVPPKEWGDVRPSKAREGEVQSTAELSQLLQLYGGFPSSLFVRQEVKMVWGILCNNYIGSSPPNNAYVLVGSPGVGKSALLVLFCCYLAIHHDYNIYLARSLKHAGRTSSPHVLLCFRGKEVTAYPDCRPHHMEALWATFRTEHAHNLKFLIVGDGYRQANFESGQLDFFNTCNLLSTSAQYRLTEDSNHKLLGVPAWSFQSIQAMARAFGTLEVDELYAYSGGSVRAFTRDPFDLKMRTILQCNSVTAHTSVALRECISGLLDQGIDTMRRLFICNVNREESYVNPNRWLYCVDSTIVLKELAAKATLESFVMALRFAENSKNGSMHRQVFEALVHKLAYMGRLELNITEQHLRLWGKLETSRLQLQLFVQPLHENNSF</sequence>
<dbReference type="EMBL" id="QUTH01002234">
    <property type="protein sequence ID" value="RHZ27087.1"/>
    <property type="molecule type" value="Genomic_DNA"/>
</dbReference>
<proteinExistence type="predicted"/>
<feature type="domain" description="Crinkler effector protein N-terminal" evidence="4">
    <location>
        <begin position="2"/>
        <end position="111"/>
    </location>
</feature>
<keyword evidence="3" id="KW-0964">Secreted</keyword>
<organism evidence="5 6">
    <name type="scientific">Aphanomyces astaci</name>
    <name type="common">Crayfish plague agent</name>
    <dbReference type="NCBI Taxonomy" id="112090"/>
    <lineage>
        <taxon>Eukaryota</taxon>
        <taxon>Sar</taxon>
        <taxon>Stramenopiles</taxon>
        <taxon>Oomycota</taxon>
        <taxon>Saprolegniomycetes</taxon>
        <taxon>Saprolegniales</taxon>
        <taxon>Verrucalvaceae</taxon>
        <taxon>Aphanomyces</taxon>
    </lineage>
</organism>
<dbReference type="Pfam" id="PF20147">
    <property type="entry name" value="Crinkler"/>
    <property type="match status" value="1"/>
</dbReference>
<evidence type="ECO:0000256" key="2">
    <source>
        <dbReference type="ARBA" id="ARBA00004613"/>
    </source>
</evidence>
<gene>
    <name evidence="5" type="ORF">DYB37_013630</name>
</gene>
<dbReference type="InterPro" id="IPR045379">
    <property type="entry name" value="Crinkler_N"/>
</dbReference>
<protein>
    <recommendedName>
        <fullName evidence="4">Crinkler effector protein N-terminal domain-containing protein</fullName>
    </recommendedName>
</protein>
<dbReference type="InterPro" id="IPR027417">
    <property type="entry name" value="P-loop_NTPase"/>
</dbReference>
<dbReference type="GO" id="GO:0043657">
    <property type="term" value="C:host cell"/>
    <property type="evidence" value="ECO:0007669"/>
    <property type="project" value="UniProtKB-SubCell"/>
</dbReference>
<dbReference type="VEuPathDB" id="FungiDB:H257_15729"/>
<dbReference type="VEuPathDB" id="FungiDB:H257_15733"/>
<evidence type="ECO:0000256" key="1">
    <source>
        <dbReference type="ARBA" id="ARBA00004340"/>
    </source>
</evidence>
<dbReference type="Proteomes" id="UP000285430">
    <property type="component" value="Unassembled WGS sequence"/>
</dbReference>
<evidence type="ECO:0000313" key="5">
    <source>
        <dbReference type="EMBL" id="RHZ27087.1"/>
    </source>
</evidence>
<dbReference type="AlphaFoldDB" id="A0A3R7BF96"/>